<evidence type="ECO:0000256" key="3">
    <source>
        <dbReference type="ARBA" id="ARBA00022679"/>
    </source>
</evidence>
<dbReference type="SUPFAM" id="SSF57850">
    <property type="entry name" value="RING/U-box"/>
    <property type="match status" value="1"/>
</dbReference>
<dbReference type="PROSITE" id="PS50103">
    <property type="entry name" value="ZF_C3H1"/>
    <property type="match status" value="1"/>
</dbReference>
<dbReference type="AlphaFoldDB" id="A0A9N9MRZ1"/>
<evidence type="ECO:0000256" key="1">
    <source>
        <dbReference type="ARBA" id="ARBA00000900"/>
    </source>
</evidence>
<keyword evidence="3" id="KW-0808">Transferase</keyword>
<dbReference type="InterPro" id="IPR001841">
    <property type="entry name" value="Znf_RING"/>
</dbReference>
<proteinExistence type="predicted"/>
<evidence type="ECO:0000256" key="6">
    <source>
        <dbReference type="ARBA" id="ARBA00022833"/>
    </source>
</evidence>
<keyword evidence="11" id="KW-1185">Reference proteome</keyword>
<dbReference type="PANTHER" id="PTHR11224:SF10">
    <property type="entry name" value="IP09428P-RELATED"/>
    <property type="match status" value="1"/>
</dbReference>
<protein>
    <recommendedName>
        <fullName evidence="2">RING-type E3 ubiquitin transferase</fullName>
        <ecNumber evidence="2">2.3.2.27</ecNumber>
    </recommendedName>
</protein>
<dbReference type="PROSITE" id="PS50089">
    <property type="entry name" value="ZF_RING_2"/>
    <property type="match status" value="1"/>
</dbReference>
<comment type="catalytic activity">
    <reaction evidence="1">
        <text>S-ubiquitinyl-[E2 ubiquitin-conjugating enzyme]-L-cysteine + [acceptor protein]-L-lysine = [E2 ubiquitin-conjugating enzyme]-L-cysteine + N(6)-ubiquitinyl-[acceptor protein]-L-lysine.</text>
        <dbReference type="EC" id="2.3.2.27"/>
    </reaction>
</comment>
<dbReference type="PROSITE" id="PS00518">
    <property type="entry name" value="ZF_RING_1"/>
    <property type="match status" value="1"/>
</dbReference>
<dbReference type="SMART" id="SM00184">
    <property type="entry name" value="RING"/>
    <property type="match status" value="1"/>
</dbReference>
<evidence type="ECO:0000313" key="11">
    <source>
        <dbReference type="Proteomes" id="UP001152799"/>
    </source>
</evidence>
<dbReference type="InterPro" id="IPR018957">
    <property type="entry name" value="Znf_C3HC4_RING-type"/>
</dbReference>
<dbReference type="InterPro" id="IPR017907">
    <property type="entry name" value="Znf_RING_CS"/>
</dbReference>
<dbReference type="PANTHER" id="PTHR11224">
    <property type="entry name" value="MAKORIN-RELATED"/>
    <property type="match status" value="1"/>
</dbReference>
<dbReference type="Pfam" id="PF00097">
    <property type="entry name" value="zf-C3HC4"/>
    <property type="match status" value="1"/>
</dbReference>
<name>A0A9N9MRZ1_9CUCU</name>
<evidence type="ECO:0000256" key="5">
    <source>
        <dbReference type="ARBA" id="ARBA00022771"/>
    </source>
</evidence>
<dbReference type="EC" id="2.3.2.27" evidence="2"/>
<reference evidence="10" key="1">
    <citation type="submission" date="2022-01" db="EMBL/GenBank/DDBJ databases">
        <authorList>
            <person name="King R."/>
        </authorList>
    </citation>
    <scope>NUCLEOTIDE SEQUENCE</scope>
</reference>
<sequence>MSSNPEPRYFLRSKCLCSLSPSAQKEKVLMQNSASKECGICGEIIMKKPDTKDRKFGLLPNCQHCFCFPCIRRWRQTPGFGLHVIHGCPLCRTVSQFAYSSQFWYDNKEEKDAYITAKKLELEKIPCKYFRNGKGLCFLDQDCPFLHAPSTEDLNVDSVRSEGGSTSTMRTDIDIIDIPILTLIHLNFQF</sequence>
<gene>
    <name evidence="10" type="ORF">CEUTPL_LOCUS9864</name>
</gene>
<evidence type="ECO:0000259" key="9">
    <source>
        <dbReference type="PROSITE" id="PS50103"/>
    </source>
</evidence>
<evidence type="ECO:0000256" key="7">
    <source>
        <dbReference type="PROSITE-ProRule" id="PRU00723"/>
    </source>
</evidence>
<evidence type="ECO:0000256" key="2">
    <source>
        <dbReference type="ARBA" id="ARBA00012483"/>
    </source>
</evidence>
<dbReference type="Proteomes" id="UP001152799">
    <property type="component" value="Chromosome 5"/>
</dbReference>
<dbReference type="EMBL" id="OU892281">
    <property type="protein sequence ID" value="CAG9769352.1"/>
    <property type="molecule type" value="Genomic_DNA"/>
</dbReference>
<feature type="domain" description="RING-type" evidence="8">
    <location>
        <begin position="38"/>
        <end position="92"/>
    </location>
</feature>
<dbReference type="GO" id="GO:0000209">
    <property type="term" value="P:protein polyubiquitination"/>
    <property type="evidence" value="ECO:0007669"/>
    <property type="project" value="InterPro"/>
</dbReference>
<accession>A0A9N9MRZ1</accession>
<feature type="zinc finger region" description="C3H1-type" evidence="7">
    <location>
        <begin position="121"/>
        <end position="150"/>
    </location>
</feature>
<dbReference type="InterPro" id="IPR000571">
    <property type="entry name" value="Znf_CCCH"/>
</dbReference>
<evidence type="ECO:0000313" key="10">
    <source>
        <dbReference type="EMBL" id="CAG9769352.1"/>
    </source>
</evidence>
<dbReference type="GO" id="GO:0005634">
    <property type="term" value="C:nucleus"/>
    <property type="evidence" value="ECO:0007669"/>
    <property type="project" value="UniProtKB-ARBA"/>
</dbReference>
<feature type="domain" description="C3H1-type" evidence="9">
    <location>
        <begin position="121"/>
        <end position="150"/>
    </location>
</feature>
<dbReference type="GO" id="GO:0061630">
    <property type="term" value="F:ubiquitin protein ligase activity"/>
    <property type="evidence" value="ECO:0007669"/>
    <property type="project" value="UniProtKB-EC"/>
</dbReference>
<dbReference type="OrthoDB" id="411372at2759"/>
<evidence type="ECO:0000256" key="4">
    <source>
        <dbReference type="ARBA" id="ARBA00022723"/>
    </source>
</evidence>
<keyword evidence="4 7" id="KW-0479">Metal-binding</keyword>
<organism evidence="10 11">
    <name type="scientific">Ceutorhynchus assimilis</name>
    <name type="common">cabbage seed weevil</name>
    <dbReference type="NCBI Taxonomy" id="467358"/>
    <lineage>
        <taxon>Eukaryota</taxon>
        <taxon>Metazoa</taxon>
        <taxon>Ecdysozoa</taxon>
        <taxon>Arthropoda</taxon>
        <taxon>Hexapoda</taxon>
        <taxon>Insecta</taxon>
        <taxon>Pterygota</taxon>
        <taxon>Neoptera</taxon>
        <taxon>Endopterygota</taxon>
        <taxon>Coleoptera</taxon>
        <taxon>Polyphaga</taxon>
        <taxon>Cucujiformia</taxon>
        <taxon>Curculionidae</taxon>
        <taxon>Ceutorhynchinae</taxon>
        <taxon>Ceutorhynchus</taxon>
    </lineage>
</organism>
<dbReference type="GO" id="GO:0008270">
    <property type="term" value="F:zinc ion binding"/>
    <property type="evidence" value="ECO:0007669"/>
    <property type="project" value="UniProtKB-KW"/>
</dbReference>
<evidence type="ECO:0000259" key="8">
    <source>
        <dbReference type="PROSITE" id="PS50089"/>
    </source>
</evidence>
<dbReference type="Gene3D" id="3.30.40.10">
    <property type="entry name" value="Zinc/RING finger domain, C3HC4 (zinc finger)"/>
    <property type="match status" value="1"/>
</dbReference>
<dbReference type="InterPro" id="IPR045072">
    <property type="entry name" value="MKRN-like"/>
</dbReference>
<dbReference type="InterPro" id="IPR013083">
    <property type="entry name" value="Znf_RING/FYVE/PHD"/>
</dbReference>
<keyword evidence="5 7" id="KW-0863">Zinc-finger</keyword>
<keyword evidence="6 7" id="KW-0862">Zinc</keyword>